<comment type="caution">
    <text evidence="3">The sequence shown here is derived from an EMBL/GenBank/DDBJ whole genome shotgun (WGS) entry which is preliminary data.</text>
</comment>
<keyword evidence="4" id="KW-1185">Reference proteome</keyword>
<dbReference type="EMBL" id="BMZE01000001">
    <property type="protein sequence ID" value="GHA18308.1"/>
    <property type="molecule type" value="Genomic_DNA"/>
</dbReference>
<dbReference type="Pfam" id="PF12802">
    <property type="entry name" value="MarR_2"/>
    <property type="match status" value="1"/>
</dbReference>
<dbReference type="InterPro" id="IPR036388">
    <property type="entry name" value="WH-like_DNA-bd_sf"/>
</dbReference>
<dbReference type="InterPro" id="IPR043129">
    <property type="entry name" value="ATPase_NBD"/>
</dbReference>
<dbReference type="Pfam" id="PF00480">
    <property type="entry name" value="ROK"/>
    <property type="match status" value="1"/>
</dbReference>
<gene>
    <name evidence="3" type="ORF">GCM10007989_12000</name>
</gene>
<dbReference type="Gene3D" id="1.10.10.10">
    <property type="entry name" value="Winged helix-like DNA-binding domain superfamily/Winged helix DNA-binding domain"/>
    <property type="match status" value="1"/>
</dbReference>
<dbReference type="Gene3D" id="3.30.420.40">
    <property type="match status" value="2"/>
</dbReference>
<dbReference type="GO" id="GO:0003700">
    <property type="term" value="F:DNA-binding transcription factor activity"/>
    <property type="evidence" value="ECO:0007669"/>
    <property type="project" value="InterPro"/>
</dbReference>
<dbReference type="InterPro" id="IPR000835">
    <property type="entry name" value="HTH_MarR-typ"/>
</dbReference>
<reference evidence="3" key="2">
    <citation type="submission" date="2020-09" db="EMBL/GenBank/DDBJ databases">
        <authorList>
            <person name="Sun Q."/>
            <person name="Kim S."/>
        </authorList>
    </citation>
    <scope>NUCLEOTIDE SEQUENCE</scope>
    <source>
        <strain evidence="3">KCTC 32437</strain>
    </source>
</reference>
<comment type="similarity">
    <text evidence="1">Belongs to the ROK (NagC/XylR) family.</text>
</comment>
<protein>
    <submittedName>
        <fullName evidence="3">Sugar kinase</fullName>
    </submittedName>
</protein>
<organism evidence="3 4">
    <name type="scientific">Devosia pacifica</name>
    <dbReference type="NCBI Taxonomy" id="1335967"/>
    <lineage>
        <taxon>Bacteria</taxon>
        <taxon>Pseudomonadati</taxon>
        <taxon>Pseudomonadota</taxon>
        <taxon>Alphaproteobacteria</taxon>
        <taxon>Hyphomicrobiales</taxon>
        <taxon>Devosiaceae</taxon>
        <taxon>Devosia</taxon>
    </lineage>
</organism>
<dbReference type="SUPFAM" id="SSF46785">
    <property type="entry name" value="Winged helix' DNA-binding domain"/>
    <property type="match status" value="1"/>
</dbReference>
<name>A0A918VRB4_9HYPH</name>
<keyword evidence="3" id="KW-0808">Transferase</keyword>
<dbReference type="Proteomes" id="UP000646579">
    <property type="component" value="Unassembled WGS sequence"/>
</dbReference>
<dbReference type="AlphaFoldDB" id="A0A918VRB4"/>
<dbReference type="PANTHER" id="PTHR18964">
    <property type="entry name" value="ROK (REPRESSOR, ORF, KINASE) FAMILY"/>
    <property type="match status" value="1"/>
</dbReference>
<dbReference type="RefSeq" id="WP_189424281.1">
    <property type="nucleotide sequence ID" value="NZ_BMZE01000001.1"/>
</dbReference>
<accession>A0A918VRB4</accession>
<dbReference type="GO" id="GO:0016301">
    <property type="term" value="F:kinase activity"/>
    <property type="evidence" value="ECO:0007669"/>
    <property type="project" value="UniProtKB-KW"/>
</dbReference>
<dbReference type="InterPro" id="IPR000600">
    <property type="entry name" value="ROK"/>
</dbReference>
<reference evidence="3" key="1">
    <citation type="journal article" date="2014" name="Int. J. Syst. Evol. Microbiol.">
        <title>Complete genome sequence of Corynebacterium casei LMG S-19264T (=DSM 44701T), isolated from a smear-ripened cheese.</title>
        <authorList>
            <consortium name="US DOE Joint Genome Institute (JGI-PGF)"/>
            <person name="Walter F."/>
            <person name="Albersmeier A."/>
            <person name="Kalinowski J."/>
            <person name="Ruckert C."/>
        </authorList>
    </citation>
    <scope>NUCLEOTIDE SEQUENCE</scope>
    <source>
        <strain evidence="3">KCTC 32437</strain>
    </source>
</reference>
<dbReference type="InterPro" id="IPR036390">
    <property type="entry name" value="WH_DNA-bd_sf"/>
</dbReference>
<evidence type="ECO:0000313" key="4">
    <source>
        <dbReference type="Proteomes" id="UP000646579"/>
    </source>
</evidence>
<evidence type="ECO:0000256" key="1">
    <source>
        <dbReference type="ARBA" id="ARBA00006479"/>
    </source>
</evidence>
<evidence type="ECO:0000259" key="2">
    <source>
        <dbReference type="Pfam" id="PF12802"/>
    </source>
</evidence>
<keyword evidence="3" id="KW-0418">Kinase</keyword>
<dbReference type="PANTHER" id="PTHR18964:SF149">
    <property type="entry name" value="BIFUNCTIONAL UDP-N-ACETYLGLUCOSAMINE 2-EPIMERASE_N-ACETYLMANNOSAMINE KINASE"/>
    <property type="match status" value="1"/>
</dbReference>
<feature type="domain" description="HTH marR-type" evidence="2">
    <location>
        <begin position="24"/>
        <end position="76"/>
    </location>
</feature>
<dbReference type="SUPFAM" id="SSF53067">
    <property type="entry name" value="Actin-like ATPase domain"/>
    <property type="match status" value="1"/>
</dbReference>
<evidence type="ECO:0000313" key="3">
    <source>
        <dbReference type="EMBL" id="GHA18308.1"/>
    </source>
</evidence>
<sequence>MSEKDVFSLAERRMAASGLRLNNERAVLTTVILHPGYSAAKISRVTGLGPQSVSRILVELEAADLVRRGQAQRGKRGQPAVPIFINPDGAFCVGCEIGWRRYHVLMRNIAGEVLFEEEGDYPYPDPDTLIQLISASARRMVERLPKKHQKRVSGLGVAMPGSFHRNVDLVGGKAETAVQWRDIDMQERLSEASGLDVLLINDGNAACWAELVVTPPPRPPDFAYLLVGEFVGAGLVAGGRLWDGPTGNSADLGAMLVSDGKGNQTFVHLIASIFALQQRLKEAGMKRPEGHPYEWDWERLEPVASTWIKDAGLALAKTIINANAVADFERAVVDGIMPRPIVERLVDSVRSNIEALPILAHDHPAIEIGRLGRSAPALGAALRPMFHKFFSREFEDIANEKAAARA</sequence>
<proteinExistence type="inferred from homology"/>